<name>A0A1X2IJC5_9FUNG</name>
<reference evidence="9 10" key="1">
    <citation type="submission" date="2016-07" db="EMBL/GenBank/DDBJ databases">
        <title>Pervasive Adenine N6-methylation of Active Genes in Fungi.</title>
        <authorList>
            <consortium name="DOE Joint Genome Institute"/>
            <person name="Mondo S.J."/>
            <person name="Dannebaum R.O."/>
            <person name="Kuo R.C."/>
            <person name="Labutti K."/>
            <person name="Haridas S."/>
            <person name="Kuo A."/>
            <person name="Salamov A."/>
            <person name="Ahrendt S.R."/>
            <person name="Lipzen A."/>
            <person name="Sullivan W."/>
            <person name="Andreopoulos W.B."/>
            <person name="Clum A."/>
            <person name="Lindquist E."/>
            <person name="Daum C."/>
            <person name="Ramamoorthy G.K."/>
            <person name="Gryganskyi A."/>
            <person name="Culley D."/>
            <person name="Magnuson J.K."/>
            <person name="James T.Y."/>
            <person name="O'Malley M.A."/>
            <person name="Stajich J.E."/>
            <person name="Spatafora J.W."/>
            <person name="Visel A."/>
            <person name="Grigoriev I.V."/>
        </authorList>
    </citation>
    <scope>NUCLEOTIDE SEQUENCE [LARGE SCALE GENOMIC DNA]</scope>
    <source>
        <strain evidence="9 10">NRRL 1336</strain>
    </source>
</reference>
<dbReference type="Gene3D" id="3.40.50.12710">
    <property type="match status" value="2"/>
</dbReference>
<evidence type="ECO:0000256" key="6">
    <source>
        <dbReference type="ARBA" id="ARBA00048612"/>
    </source>
</evidence>
<keyword evidence="4 7" id="KW-0808">Transferase</keyword>
<comment type="catalytic activity">
    <reaction evidence="6 7">
        <text>L-arginyl-[protein] + 2 S-adenosyl-L-methionine = N(omega),N(omega)'-dimethyl-L-arginyl-[protein] + 2 S-adenosyl-L-homocysteine + 2 H(+)</text>
        <dbReference type="Rhea" id="RHEA:48108"/>
        <dbReference type="Rhea" id="RHEA-COMP:10532"/>
        <dbReference type="Rhea" id="RHEA-COMP:11992"/>
        <dbReference type="ChEBI" id="CHEBI:15378"/>
        <dbReference type="ChEBI" id="CHEBI:29965"/>
        <dbReference type="ChEBI" id="CHEBI:57856"/>
        <dbReference type="ChEBI" id="CHEBI:59789"/>
        <dbReference type="ChEBI" id="CHEBI:88221"/>
        <dbReference type="EC" id="2.1.1.320"/>
    </reaction>
</comment>
<dbReference type="InterPro" id="IPR038375">
    <property type="entry name" value="NDUFAF7_sf"/>
</dbReference>
<dbReference type="GO" id="GO:0035243">
    <property type="term" value="F:protein-arginine omega-N symmetric methyltransferase activity"/>
    <property type="evidence" value="ECO:0007669"/>
    <property type="project" value="UniProtKB-EC"/>
</dbReference>
<dbReference type="PANTHER" id="PTHR12049:SF7">
    <property type="entry name" value="PROTEIN ARGININE METHYLTRANSFERASE NDUFAF7, MITOCHONDRIAL"/>
    <property type="match status" value="1"/>
</dbReference>
<dbReference type="EC" id="2.1.1.320" evidence="7"/>
<evidence type="ECO:0000256" key="5">
    <source>
        <dbReference type="ARBA" id="ARBA00023128"/>
    </source>
</evidence>
<evidence type="ECO:0000313" key="9">
    <source>
        <dbReference type="EMBL" id="ORZ17675.1"/>
    </source>
</evidence>
<dbReference type="STRING" id="90262.A0A1X2IJC5"/>
<evidence type="ECO:0000256" key="3">
    <source>
        <dbReference type="ARBA" id="ARBA00022603"/>
    </source>
</evidence>
<evidence type="ECO:0000256" key="2">
    <source>
        <dbReference type="ARBA" id="ARBA00005891"/>
    </source>
</evidence>
<dbReference type="GO" id="GO:0005739">
    <property type="term" value="C:mitochondrion"/>
    <property type="evidence" value="ECO:0007669"/>
    <property type="project" value="UniProtKB-SubCell"/>
</dbReference>
<accession>A0A1X2IJC5</accession>
<dbReference type="Pfam" id="PF02636">
    <property type="entry name" value="Methyltransf_28"/>
    <property type="match status" value="1"/>
</dbReference>
<sequence>MTVAHYIRQVLVNPLSGYYMHGDVFGQEGDFVTSPEISQMFGELCGIWYLTEWMRLGKPEHTQIVEFGPGRGTLMSDMVRTWKQFPHFYKTITGIHLVEASPGLRKMQRAALVQGSTDSDVSRIESKETAGMNPAESITREDGLKICWHDGIELVPEQWSFIMAHEFFDALPVHSFEKTSEGWREMLVDMDDTNENWSIADKMAKLVDTHGGTGLMIDYGQDFAQGDTLRAIKKHKFVHPMTEPGSADLSVDVDFASLKDHMTKESGVTTNGPVTQSEFLQSLGIQVRMEMLLKNATSRPARNNIIESFKRLLDPAAMGRIYKVLAFSKEQPSSGMKKSIEEARPVGFHHLN</sequence>
<dbReference type="Proteomes" id="UP000193560">
    <property type="component" value="Unassembled WGS sequence"/>
</dbReference>
<comment type="subcellular location">
    <subcellularLocation>
        <location evidence="1 7">Mitochondrion</location>
    </subcellularLocation>
</comment>
<protein>
    <recommendedName>
        <fullName evidence="7">Protein arginine methyltransferase NDUFAF7</fullName>
        <ecNumber evidence="7">2.1.1.320</ecNumber>
    </recommendedName>
</protein>
<evidence type="ECO:0000313" key="10">
    <source>
        <dbReference type="Proteomes" id="UP000193560"/>
    </source>
</evidence>
<dbReference type="EMBL" id="MCGE01000009">
    <property type="protein sequence ID" value="ORZ17675.1"/>
    <property type="molecule type" value="Genomic_DNA"/>
</dbReference>
<proteinExistence type="inferred from homology"/>
<evidence type="ECO:0000256" key="7">
    <source>
        <dbReference type="RuleBase" id="RU364114"/>
    </source>
</evidence>
<gene>
    <name evidence="9" type="ORF">BCR42DRAFT_326001</name>
</gene>
<dbReference type="OrthoDB" id="5595109at2759"/>
<dbReference type="AlphaFoldDB" id="A0A1X2IJC5"/>
<keyword evidence="5 7" id="KW-0496">Mitochondrion</keyword>
<comment type="caution">
    <text evidence="9">The sequence shown here is derived from an EMBL/GenBank/DDBJ whole genome shotgun (WGS) entry which is preliminary data.</text>
</comment>
<keyword evidence="10" id="KW-1185">Reference proteome</keyword>
<evidence type="ECO:0000256" key="1">
    <source>
        <dbReference type="ARBA" id="ARBA00004173"/>
    </source>
</evidence>
<feature type="region of interest" description="Disordered" evidence="8">
    <location>
        <begin position="333"/>
        <end position="352"/>
    </location>
</feature>
<dbReference type="PANTHER" id="PTHR12049">
    <property type="entry name" value="PROTEIN ARGININE METHYLTRANSFERASE NDUFAF7, MITOCHONDRIAL"/>
    <property type="match status" value="1"/>
</dbReference>
<evidence type="ECO:0000256" key="8">
    <source>
        <dbReference type="SAM" id="MobiDB-lite"/>
    </source>
</evidence>
<dbReference type="InterPro" id="IPR003788">
    <property type="entry name" value="NDUFAF7"/>
</dbReference>
<dbReference type="GO" id="GO:0032981">
    <property type="term" value="P:mitochondrial respiratory chain complex I assembly"/>
    <property type="evidence" value="ECO:0007669"/>
    <property type="project" value="TreeGrafter"/>
</dbReference>
<dbReference type="SUPFAM" id="SSF53335">
    <property type="entry name" value="S-adenosyl-L-methionine-dependent methyltransferases"/>
    <property type="match status" value="1"/>
</dbReference>
<dbReference type="InterPro" id="IPR029063">
    <property type="entry name" value="SAM-dependent_MTases_sf"/>
</dbReference>
<evidence type="ECO:0000256" key="4">
    <source>
        <dbReference type="ARBA" id="ARBA00022679"/>
    </source>
</evidence>
<comment type="function">
    <text evidence="7">Arginine methyltransferase involved in the assembly or stability of mitochondrial NADH:ubiquinone oxidoreductase complex (complex I).</text>
</comment>
<keyword evidence="3 7" id="KW-0489">Methyltransferase</keyword>
<comment type="similarity">
    <text evidence="2 7">Belongs to the NDUFAF7 family.</text>
</comment>
<organism evidence="9 10">
    <name type="scientific">Absidia repens</name>
    <dbReference type="NCBI Taxonomy" id="90262"/>
    <lineage>
        <taxon>Eukaryota</taxon>
        <taxon>Fungi</taxon>
        <taxon>Fungi incertae sedis</taxon>
        <taxon>Mucoromycota</taxon>
        <taxon>Mucoromycotina</taxon>
        <taxon>Mucoromycetes</taxon>
        <taxon>Mucorales</taxon>
        <taxon>Cunninghamellaceae</taxon>
        <taxon>Absidia</taxon>
    </lineage>
</organism>
<dbReference type="GO" id="GO:0032259">
    <property type="term" value="P:methylation"/>
    <property type="evidence" value="ECO:0007669"/>
    <property type="project" value="UniProtKB-KW"/>
</dbReference>